<dbReference type="HOGENOM" id="CLU_1893399_0_0_10"/>
<accession>I3C3L2</accession>
<dbReference type="Pfam" id="PF10517">
    <property type="entry name" value="DM13"/>
    <property type="match status" value="1"/>
</dbReference>
<organism evidence="2 3">
    <name type="scientific">Galbibacter orientalis DSM 19592</name>
    <dbReference type="NCBI Taxonomy" id="926559"/>
    <lineage>
        <taxon>Bacteria</taxon>
        <taxon>Pseudomonadati</taxon>
        <taxon>Bacteroidota</taxon>
        <taxon>Flavobacteriia</taxon>
        <taxon>Flavobacteriales</taxon>
        <taxon>Flavobacteriaceae</taxon>
        <taxon>Galbibacter</taxon>
    </lineage>
</organism>
<dbReference type="EMBL" id="JH651379">
    <property type="protein sequence ID" value="EIJ38205.1"/>
    <property type="molecule type" value="Genomic_DNA"/>
</dbReference>
<dbReference type="OrthoDB" id="155521at2"/>
<gene>
    <name evidence="2" type="ORF">JoomaDRAFT_1186</name>
</gene>
<protein>
    <submittedName>
        <fullName evidence="2">Electron transfer protein with DM13 domain</fullName>
    </submittedName>
</protein>
<sequence>MKTTVLTLLLIVMTNAEGIAQKGNQWVDKVYSIRGNWSVQKENKEMYFVLGGDFYTLAGPDLKLYLSQKEMSEINNRDAIDKEGGVYVASLKSNKGAQKYKFPPEVNIADYKSLVIHCQKFSVVWGGIDLMDEE</sequence>
<evidence type="ECO:0000313" key="2">
    <source>
        <dbReference type="EMBL" id="EIJ38205.1"/>
    </source>
</evidence>
<reference evidence="2 3" key="1">
    <citation type="submission" date="2012-02" db="EMBL/GenBank/DDBJ databases">
        <title>Improved High-Quality Draft genome of Joostella marina DSM 19592.</title>
        <authorList>
            <consortium name="US DOE Joint Genome Institute (JGI-PGF)"/>
            <person name="Lucas S."/>
            <person name="Copeland A."/>
            <person name="Lapidus A."/>
            <person name="Bruce D."/>
            <person name="Goodwin L."/>
            <person name="Pitluck S."/>
            <person name="Peters L."/>
            <person name="Chertkov O."/>
            <person name="Ovchinnikova G."/>
            <person name="Kyrpides N."/>
            <person name="Mavromatis K."/>
            <person name="Detter J.C."/>
            <person name="Han C."/>
            <person name="Land M."/>
            <person name="Hauser L."/>
            <person name="Markowitz V."/>
            <person name="Cheng J.-F."/>
            <person name="Hugenholtz P."/>
            <person name="Woyke T."/>
            <person name="Wu D."/>
            <person name="Tindall B."/>
            <person name="Brambilla E."/>
            <person name="Klenk H.-P."/>
            <person name="Eisen J.A."/>
        </authorList>
    </citation>
    <scope>NUCLEOTIDE SEQUENCE [LARGE SCALE GENOMIC DNA]</scope>
    <source>
        <strain evidence="2 3">DSM 19592</strain>
    </source>
</reference>
<keyword evidence="3" id="KW-1185">Reference proteome</keyword>
<proteinExistence type="predicted"/>
<dbReference type="eggNOG" id="COG5492">
    <property type="taxonomic scope" value="Bacteria"/>
</dbReference>
<feature type="domain" description="DM13" evidence="1">
    <location>
        <begin position="24"/>
        <end position="131"/>
    </location>
</feature>
<dbReference type="STRING" id="926559.JoomaDRAFT_1186"/>
<dbReference type="AlphaFoldDB" id="I3C3L2"/>
<dbReference type="InterPro" id="IPR019545">
    <property type="entry name" value="DM13_domain"/>
</dbReference>
<evidence type="ECO:0000259" key="1">
    <source>
        <dbReference type="PROSITE" id="PS51549"/>
    </source>
</evidence>
<dbReference type="Proteomes" id="UP000004690">
    <property type="component" value="Unassembled WGS sequence"/>
</dbReference>
<dbReference type="PROSITE" id="PS51549">
    <property type="entry name" value="DM13"/>
    <property type="match status" value="1"/>
</dbReference>
<dbReference type="RefSeq" id="WP_008611351.1">
    <property type="nucleotide sequence ID" value="NZ_JH651379.1"/>
</dbReference>
<evidence type="ECO:0000313" key="3">
    <source>
        <dbReference type="Proteomes" id="UP000004690"/>
    </source>
</evidence>
<name>I3C3L2_9FLAO</name>